<sequence length="1049" mass="116817">GVSPRGSPSSGVSPRGSPSSGVSPRGSPSSGVSPRGSPLPGVSPRGSPSSGATALPPTPISSGRRGGLSVSPLPQTRQHRDDSTDEEVVRRGKHPRRLPLSYDDDDDEIVSGSPVLYIGLQRDTSPDEHFDYDFGVDQELSYSPGPSSQMHHPLPMASPIPSRLYDDFFDSPSPNLDSSLGGVDVAYAPTEASLDDQYESTVDSNIATDEDDNDDNDMNSVNEDGISLRLFNELLREVTDPVAYVKAALSGDFGGARGKVAVNLSAARPAISLHQDVDSIGIYCDTIPVNQGKVIINITSAETQHIRSKSHVGIQLPGEVHHTDVNEIPNYFFARFGDLGCYNVSETPHLLSSCQTWVTACTVLILMTIVSSFKVAICFPSYTSRWGNKILYGVDIGYFVDQVVIPALHETFKSQGMVLRNAMAPFSQEENWLSHRSGNSSMWNSYTTLPRNLWPLLLQEIRRRIGGLDENYAILFKDPFFFIYAHGMKESIDIFANQEEMTLKAKLEAVFSDVDWSIVDDSQVFMDFGFEFHVPESVGLWKCGRPLDRISHRRLLKKFFGPKLVQAQYEKYTFGGVKNVAGFRYLSKDILEGLGIFKLHKLIGYQSLKEHFVKKGKVIIENRSSTNQIVSPSDVWEKSKRFLGIMKTFSKTARLIGSTSFGARLEVRQRVSRANIFHDDLVDVVRSLMNDSFLMFVPTRELLQLWVSRWTVARLVSDNLRLQVQSRYSTDRFAAAFWAAHIMNSLVEPISISRYPILVKRMIADVSSGSSDILFFSGAIESVDGGQFVSTLAMNDEILDRLYGKGILRRLRETAPAYSLPQTVVLPGIPSTTEQENVSPIVDDSIELGVPTFNDSTMAPSAPLPSIDSSLELPEEIGLILSVVMNSGLSTTSVTIFLTSWATEAWGVMNRTIKKKYLQDPYAHDLDLGLFYSADLLATVFKPNSCLVRKSTGRLSEKMMKYVFFSIEEVENEEDWQVLLHDDRAPKKIMSGRAYLVLVATMLKAGRRDEIKEFENLLIRHIDNTILVLPAMERGRMWRTVENQLIFIN</sequence>
<feature type="region of interest" description="Disordered" evidence="1">
    <location>
        <begin position="1"/>
        <end position="110"/>
    </location>
</feature>
<feature type="non-terminal residue" evidence="2">
    <location>
        <position position="1"/>
    </location>
</feature>
<evidence type="ECO:0000313" key="2">
    <source>
        <dbReference type="EMBL" id="SAL95127.1"/>
    </source>
</evidence>
<proteinExistence type="predicted"/>
<gene>
    <name evidence="2" type="primary">ABSGL_00427.1 scaffold 526</name>
</gene>
<protein>
    <submittedName>
        <fullName evidence="2">Uncharacterized protein</fullName>
    </submittedName>
</protein>
<evidence type="ECO:0000313" key="3">
    <source>
        <dbReference type="Proteomes" id="UP000078561"/>
    </source>
</evidence>
<dbReference type="InParanoid" id="A0A168KPM7"/>
<keyword evidence="3" id="KW-1185">Reference proteome</keyword>
<dbReference type="AlphaFoldDB" id="A0A168KPM7"/>
<reference evidence="2" key="1">
    <citation type="submission" date="2016-04" db="EMBL/GenBank/DDBJ databases">
        <authorList>
            <person name="Evans L.H."/>
            <person name="Alamgir A."/>
            <person name="Owens N."/>
            <person name="Weber N.D."/>
            <person name="Virtaneva K."/>
            <person name="Barbian K."/>
            <person name="Babar A."/>
            <person name="Rosenke K."/>
        </authorList>
    </citation>
    <scope>NUCLEOTIDE SEQUENCE [LARGE SCALE GENOMIC DNA]</scope>
    <source>
        <strain evidence="2">CBS 101.48</strain>
    </source>
</reference>
<feature type="compositionally biased region" description="Low complexity" evidence="1">
    <location>
        <begin position="1"/>
        <end position="51"/>
    </location>
</feature>
<accession>A0A168KPM7</accession>
<dbReference type="EMBL" id="LT550160">
    <property type="protein sequence ID" value="SAL95127.1"/>
    <property type="molecule type" value="Genomic_DNA"/>
</dbReference>
<dbReference type="Proteomes" id="UP000078561">
    <property type="component" value="Unassembled WGS sequence"/>
</dbReference>
<organism evidence="2">
    <name type="scientific">Absidia glauca</name>
    <name type="common">Pin mould</name>
    <dbReference type="NCBI Taxonomy" id="4829"/>
    <lineage>
        <taxon>Eukaryota</taxon>
        <taxon>Fungi</taxon>
        <taxon>Fungi incertae sedis</taxon>
        <taxon>Mucoromycota</taxon>
        <taxon>Mucoromycotina</taxon>
        <taxon>Mucoromycetes</taxon>
        <taxon>Mucorales</taxon>
        <taxon>Cunninghamellaceae</taxon>
        <taxon>Absidia</taxon>
    </lineage>
</organism>
<evidence type="ECO:0000256" key="1">
    <source>
        <dbReference type="SAM" id="MobiDB-lite"/>
    </source>
</evidence>
<name>A0A168KPM7_ABSGL</name>
<feature type="compositionally biased region" description="Basic and acidic residues" evidence="1">
    <location>
        <begin position="78"/>
        <end position="90"/>
    </location>
</feature>